<reference evidence="1" key="1">
    <citation type="journal article" date="2018" name="Genome Biol.">
        <title>SKESA: strategic k-mer extension for scrupulous assemblies.</title>
        <authorList>
            <person name="Souvorov A."/>
            <person name="Agarwala R."/>
            <person name="Lipman D.J."/>
        </authorList>
    </citation>
    <scope>NUCLEOTIDE SEQUENCE [LARGE SCALE GENOMIC DNA]</scope>
    <source>
        <strain evidence="1">09CEB371LM</strain>
    </source>
</reference>
<comment type="caution">
    <text evidence="1">The sequence shown here is derived from an EMBL/GenBank/DDBJ whole genome shotgun (WGS) entry which is preliminary data.</text>
</comment>
<proteinExistence type="predicted"/>
<accession>A0A6X3ZQE0</accession>
<gene>
    <name evidence="1" type="ORF">GHH22_16025</name>
</gene>
<evidence type="ECO:0000313" key="1">
    <source>
        <dbReference type="EMBL" id="HAA8054644.1"/>
    </source>
</evidence>
<dbReference type="Proteomes" id="UP000840039">
    <property type="component" value="Unassembled WGS sequence"/>
</dbReference>
<dbReference type="EMBL" id="DAAEEB010000018">
    <property type="protein sequence ID" value="HAA8054644.1"/>
    <property type="molecule type" value="Genomic_DNA"/>
</dbReference>
<protein>
    <submittedName>
        <fullName evidence="1">Uncharacterized protein</fullName>
    </submittedName>
</protein>
<name>A0A6X3ZQE0_LISMN</name>
<dbReference type="AlphaFoldDB" id="A0A6X3ZQE0"/>
<sequence>MKVNSFNDFKYIFYIEGKDRALKKLFSNFLSDKDISLLYERIENNDINLMEAYEKYKKSK</sequence>
<organism evidence="1">
    <name type="scientific">Listeria monocytogenes</name>
    <dbReference type="NCBI Taxonomy" id="1639"/>
    <lineage>
        <taxon>Bacteria</taxon>
        <taxon>Bacillati</taxon>
        <taxon>Bacillota</taxon>
        <taxon>Bacilli</taxon>
        <taxon>Bacillales</taxon>
        <taxon>Listeriaceae</taxon>
        <taxon>Listeria</taxon>
    </lineage>
</organism>
<reference evidence="1" key="2">
    <citation type="submission" date="2019-10" db="EMBL/GenBank/DDBJ databases">
        <authorList>
            <consortium name="NCBI Pathogen Detection Project"/>
        </authorList>
    </citation>
    <scope>NUCLEOTIDE SEQUENCE</scope>
    <source>
        <strain evidence="1">09CEB371LM</strain>
    </source>
</reference>